<evidence type="ECO:0000313" key="2">
    <source>
        <dbReference type="Proteomes" id="UP001557485"/>
    </source>
</evidence>
<proteinExistence type="predicted"/>
<dbReference type="EMBL" id="JBFRYA010000007">
    <property type="protein sequence ID" value="MEX1669130.1"/>
    <property type="molecule type" value="Genomic_DNA"/>
</dbReference>
<keyword evidence="2" id="KW-1185">Reference proteome</keyword>
<comment type="caution">
    <text evidence="1">The sequence shown here is derived from an EMBL/GenBank/DDBJ whole genome shotgun (WGS) entry which is preliminary data.</text>
</comment>
<dbReference type="Proteomes" id="UP001557485">
    <property type="component" value="Unassembled WGS sequence"/>
</dbReference>
<evidence type="ECO:0000313" key="1">
    <source>
        <dbReference type="EMBL" id="MEX1669130.1"/>
    </source>
</evidence>
<organism evidence="1 2">
    <name type="scientific">Zhongshania guokunii</name>
    <dbReference type="NCBI Taxonomy" id="641783"/>
    <lineage>
        <taxon>Bacteria</taxon>
        <taxon>Pseudomonadati</taxon>
        <taxon>Pseudomonadota</taxon>
        <taxon>Gammaproteobacteria</taxon>
        <taxon>Cellvibrionales</taxon>
        <taxon>Spongiibacteraceae</taxon>
        <taxon>Zhongshania</taxon>
    </lineage>
</organism>
<reference evidence="1 2" key="1">
    <citation type="journal article" date="2011" name="Int. J. Syst. Evol. Microbiol.">
        <title>Zhongshania antarctica gen. nov., sp. nov. and Zhongshania guokunii sp. nov., gammaproteobacteria respectively isolated from coastal attached (fast) ice and surface seawater of the Antarctic.</title>
        <authorList>
            <person name="Li H.J."/>
            <person name="Zhang X.Y."/>
            <person name="Chen C.X."/>
            <person name="Zhang Y.J."/>
            <person name="Gao Z.M."/>
            <person name="Yu Y."/>
            <person name="Chen X.L."/>
            <person name="Chen B."/>
            <person name="Zhang Y.Z."/>
        </authorList>
    </citation>
    <scope>NUCLEOTIDE SEQUENCE [LARGE SCALE GENOMIC DNA]</scope>
    <source>
        <strain evidence="1 2">ZS6-22T</strain>
    </source>
</reference>
<accession>A0ABV3U5X0</accession>
<dbReference type="RefSeq" id="WP_368381401.1">
    <property type="nucleotide sequence ID" value="NZ_JBFRYA010000007.1"/>
</dbReference>
<sequence>MSKSLLVLSTDTVLSAERVDKLGECLRPAVERMGFGLVIADGGLRVGVHHDLSALLAAINAQTESVRKLVESNQALIAAMAADDEYSDDPVVVRYLDDPAD</sequence>
<gene>
    <name evidence="1" type="ORF">AB4876_09415</name>
</gene>
<name>A0ABV3U5X0_9GAMM</name>
<protein>
    <submittedName>
        <fullName evidence="1">Uncharacterized protein</fullName>
    </submittedName>
</protein>